<reference evidence="4" key="1">
    <citation type="submission" date="2018-12" db="EMBL/GenBank/DDBJ databases">
        <title>The complete genome of Metarhizium rileyi, a key fungal pathogen of Lepidoptera.</title>
        <authorList>
            <person name="Binneck E."/>
            <person name="Lastra C.C.L."/>
            <person name="Sosa-Gomez D.R."/>
        </authorList>
    </citation>
    <scope>NUCLEOTIDE SEQUENCE [LARGE SCALE GENOMIC DNA]</scope>
    <source>
        <strain evidence="4">Cep018-CH2</strain>
    </source>
</reference>
<accession>A0A5C6G0X4</accession>
<comment type="caution">
    <text evidence="3">The sequence shown here is derived from an EMBL/GenBank/DDBJ whole genome shotgun (WGS) entry which is preliminary data.</text>
</comment>
<dbReference type="AlphaFoldDB" id="A0A5C6G0X4"/>
<evidence type="ECO:0008006" key="5">
    <source>
        <dbReference type="Google" id="ProtNLM"/>
    </source>
</evidence>
<keyword evidence="2" id="KW-0732">Signal</keyword>
<gene>
    <name evidence="3" type="ORF">ED733_001379</name>
</gene>
<dbReference type="Proteomes" id="UP000317257">
    <property type="component" value="Unassembled WGS sequence"/>
</dbReference>
<organism evidence="3 4">
    <name type="scientific">Metarhizium rileyi (strain RCEF 4871)</name>
    <name type="common">Nomuraea rileyi</name>
    <dbReference type="NCBI Taxonomy" id="1649241"/>
    <lineage>
        <taxon>Eukaryota</taxon>
        <taxon>Fungi</taxon>
        <taxon>Dikarya</taxon>
        <taxon>Ascomycota</taxon>
        <taxon>Pezizomycotina</taxon>
        <taxon>Sordariomycetes</taxon>
        <taxon>Hypocreomycetidae</taxon>
        <taxon>Hypocreales</taxon>
        <taxon>Clavicipitaceae</taxon>
        <taxon>Metarhizium</taxon>
    </lineage>
</organism>
<proteinExistence type="predicted"/>
<evidence type="ECO:0000256" key="1">
    <source>
        <dbReference type="SAM" id="MobiDB-lite"/>
    </source>
</evidence>
<feature type="chain" id="PRO_5022703940" description="GPI anchored serine-threonine rich protein" evidence="2">
    <location>
        <begin position="21"/>
        <end position="171"/>
    </location>
</feature>
<evidence type="ECO:0000256" key="2">
    <source>
        <dbReference type="SAM" id="SignalP"/>
    </source>
</evidence>
<name>A0A5C6G0X4_METRR</name>
<evidence type="ECO:0000313" key="3">
    <source>
        <dbReference type="EMBL" id="TWU70809.1"/>
    </source>
</evidence>
<dbReference type="EMBL" id="SBHS01000061">
    <property type="protein sequence ID" value="TWU70809.1"/>
    <property type="molecule type" value="Genomic_DNA"/>
</dbReference>
<evidence type="ECO:0000313" key="4">
    <source>
        <dbReference type="Proteomes" id="UP000317257"/>
    </source>
</evidence>
<protein>
    <recommendedName>
        <fullName evidence="5">GPI anchored serine-threonine rich protein</fullName>
    </recommendedName>
</protein>
<feature type="region of interest" description="Disordered" evidence="1">
    <location>
        <begin position="122"/>
        <end position="144"/>
    </location>
</feature>
<feature type="signal peptide" evidence="2">
    <location>
        <begin position="1"/>
        <end position="20"/>
    </location>
</feature>
<sequence>MKSLVLLALVAITGVSAVTAAVPTASQPVDGDKDCLANYIVRQCLQSQNDRLAACQVADYQCRCYAAQAIATCYNNCPNDARAPGATQAMNGACMDASARATTTTRAVLATTTAKTTTVVTTTSASTPDVSTTSTTTSAAASASKTNGAETLAGNAVGMLAAVAGAVAVVL</sequence>